<feature type="domain" description="PHD-type" evidence="5">
    <location>
        <begin position="2"/>
        <end position="58"/>
    </location>
</feature>
<dbReference type="PROSITE" id="PS01359">
    <property type="entry name" value="ZF_PHD_1"/>
    <property type="match status" value="1"/>
</dbReference>
<evidence type="ECO:0000256" key="2">
    <source>
        <dbReference type="ARBA" id="ARBA00022771"/>
    </source>
</evidence>
<dbReference type="AlphaFoldDB" id="A0A1B6ET75"/>
<organism evidence="6">
    <name type="scientific">Cuerna arida</name>
    <dbReference type="NCBI Taxonomy" id="1464854"/>
    <lineage>
        <taxon>Eukaryota</taxon>
        <taxon>Metazoa</taxon>
        <taxon>Ecdysozoa</taxon>
        <taxon>Arthropoda</taxon>
        <taxon>Hexapoda</taxon>
        <taxon>Insecta</taxon>
        <taxon>Pterygota</taxon>
        <taxon>Neoptera</taxon>
        <taxon>Paraneoptera</taxon>
        <taxon>Hemiptera</taxon>
        <taxon>Auchenorrhyncha</taxon>
        <taxon>Membracoidea</taxon>
        <taxon>Cicadellidae</taxon>
        <taxon>Cicadellinae</taxon>
        <taxon>Proconiini</taxon>
        <taxon>Cuerna</taxon>
    </lineage>
</organism>
<gene>
    <name evidence="6" type="ORF">g.7679</name>
</gene>
<keyword evidence="2 4" id="KW-0863">Zinc-finger</keyword>
<evidence type="ECO:0000256" key="3">
    <source>
        <dbReference type="ARBA" id="ARBA00022833"/>
    </source>
</evidence>
<dbReference type="EMBL" id="GECZ01028585">
    <property type="protein sequence ID" value="JAS41184.1"/>
    <property type="molecule type" value="Transcribed_RNA"/>
</dbReference>
<dbReference type="SMART" id="SM00249">
    <property type="entry name" value="PHD"/>
    <property type="match status" value="1"/>
</dbReference>
<evidence type="ECO:0000259" key="5">
    <source>
        <dbReference type="PROSITE" id="PS50016"/>
    </source>
</evidence>
<dbReference type="GO" id="GO:0008270">
    <property type="term" value="F:zinc ion binding"/>
    <property type="evidence" value="ECO:0007669"/>
    <property type="project" value="UniProtKB-KW"/>
</dbReference>
<sequence>MPGLCSVCKKDVGSDSDYITCSGRCKCVFHLRCTGVTTEPHKTRGAKKDWVCNNCKTKIQLDANEKDNKPQSVSKEMLVQILNEFKSEVLLSSITMVSSLRSLKSLYKCSQIP</sequence>
<keyword evidence="1" id="KW-0479">Metal-binding</keyword>
<evidence type="ECO:0000313" key="6">
    <source>
        <dbReference type="EMBL" id="JAS41184.1"/>
    </source>
</evidence>
<name>A0A1B6ET75_9HEMI</name>
<dbReference type="PROSITE" id="PS50016">
    <property type="entry name" value="ZF_PHD_2"/>
    <property type="match status" value="1"/>
</dbReference>
<accession>A0A1B6ET75</accession>
<dbReference type="InterPro" id="IPR013083">
    <property type="entry name" value="Znf_RING/FYVE/PHD"/>
</dbReference>
<dbReference type="Pfam" id="PF00628">
    <property type="entry name" value="PHD"/>
    <property type="match status" value="1"/>
</dbReference>
<evidence type="ECO:0000256" key="4">
    <source>
        <dbReference type="PROSITE-ProRule" id="PRU00146"/>
    </source>
</evidence>
<dbReference type="Gene3D" id="3.30.40.10">
    <property type="entry name" value="Zinc/RING finger domain, C3HC4 (zinc finger)"/>
    <property type="match status" value="1"/>
</dbReference>
<protein>
    <recommendedName>
        <fullName evidence="5">PHD-type domain-containing protein</fullName>
    </recommendedName>
</protein>
<proteinExistence type="predicted"/>
<keyword evidence="3" id="KW-0862">Zinc</keyword>
<reference evidence="6" key="1">
    <citation type="submission" date="2015-11" db="EMBL/GenBank/DDBJ databases">
        <title>De novo transcriptome assembly of four potential Pierce s Disease insect vectors from Arizona vineyards.</title>
        <authorList>
            <person name="Tassone E.E."/>
        </authorList>
    </citation>
    <scope>NUCLEOTIDE SEQUENCE</scope>
</reference>
<dbReference type="InterPro" id="IPR001965">
    <property type="entry name" value="Znf_PHD"/>
</dbReference>
<dbReference type="SUPFAM" id="SSF57903">
    <property type="entry name" value="FYVE/PHD zinc finger"/>
    <property type="match status" value="1"/>
</dbReference>
<evidence type="ECO:0000256" key="1">
    <source>
        <dbReference type="ARBA" id="ARBA00022723"/>
    </source>
</evidence>
<dbReference type="InterPro" id="IPR011011">
    <property type="entry name" value="Znf_FYVE_PHD"/>
</dbReference>
<dbReference type="InterPro" id="IPR019786">
    <property type="entry name" value="Zinc_finger_PHD-type_CS"/>
</dbReference>
<dbReference type="InterPro" id="IPR019787">
    <property type="entry name" value="Znf_PHD-finger"/>
</dbReference>